<protein>
    <submittedName>
        <fullName evidence="1">Uncharacterized protein</fullName>
    </submittedName>
</protein>
<dbReference type="AlphaFoldDB" id="A0A0P1AVF0"/>
<name>A0A0P1AVF0_PLAHL</name>
<proteinExistence type="predicted"/>
<reference evidence="2" key="1">
    <citation type="submission" date="2014-09" db="EMBL/GenBank/DDBJ databases">
        <authorList>
            <person name="Sharma Rahul"/>
            <person name="Thines Marco"/>
        </authorList>
    </citation>
    <scope>NUCLEOTIDE SEQUENCE [LARGE SCALE GENOMIC DNA]</scope>
</reference>
<evidence type="ECO:0000313" key="1">
    <source>
        <dbReference type="EMBL" id="CEG46310.1"/>
    </source>
</evidence>
<dbReference type="GeneID" id="36397772"/>
<accession>A0A0P1AVF0</accession>
<dbReference type="Proteomes" id="UP000054928">
    <property type="component" value="Unassembled WGS sequence"/>
</dbReference>
<sequence>MVAHRLSTDILEPTSRTCLPVSTSLTHIDLGEVLETPNQEKATLAPRTQQVLAK</sequence>
<dbReference type="EMBL" id="CCYD01002047">
    <property type="protein sequence ID" value="CEG46310.1"/>
    <property type="molecule type" value="Genomic_DNA"/>
</dbReference>
<organism evidence="1 2">
    <name type="scientific">Plasmopara halstedii</name>
    <name type="common">Downy mildew of sunflower</name>
    <dbReference type="NCBI Taxonomy" id="4781"/>
    <lineage>
        <taxon>Eukaryota</taxon>
        <taxon>Sar</taxon>
        <taxon>Stramenopiles</taxon>
        <taxon>Oomycota</taxon>
        <taxon>Peronosporomycetes</taxon>
        <taxon>Peronosporales</taxon>
        <taxon>Peronosporaceae</taxon>
        <taxon>Plasmopara</taxon>
    </lineage>
</organism>
<keyword evidence="2" id="KW-1185">Reference proteome</keyword>
<evidence type="ECO:0000313" key="2">
    <source>
        <dbReference type="Proteomes" id="UP000054928"/>
    </source>
</evidence>
<dbReference type="RefSeq" id="XP_024582679.1">
    <property type="nucleotide sequence ID" value="XM_024717152.1"/>
</dbReference>